<protein>
    <submittedName>
        <fullName evidence="2">Uncharacterized protein</fullName>
    </submittedName>
</protein>
<evidence type="ECO:0000256" key="1">
    <source>
        <dbReference type="SAM" id="MobiDB-lite"/>
    </source>
</evidence>
<proteinExistence type="predicted"/>
<organism evidence="2 3">
    <name type="scientific">Gymnopilus junonius</name>
    <name type="common">Spectacular rustgill mushroom</name>
    <name type="synonym">Gymnopilus spectabilis subsp. junonius</name>
    <dbReference type="NCBI Taxonomy" id="109634"/>
    <lineage>
        <taxon>Eukaryota</taxon>
        <taxon>Fungi</taxon>
        <taxon>Dikarya</taxon>
        <taxon>Basidiomycota</taxon>
        <taxon>Agaricomycotina</taxon>
        <taxon>Agaricomycetes</taxon>
        <taxon>Agaricomycetidae</taxon>
        <taxon>Agaricales</taxon>
        <taxon>Agaricineae</taxon>
        <taxon>Hymenogastraceae</taxon>
        <taxon>Gymnopilus</taxon>
    </lineage>
</organism>
<comment type="caution">
    <text evidence="2">The sequence shown here is derived from an EMBL/GenBank/DDBJ whole genome shotgun (WGS) entry which is preliminary data.</text>
</comment>
<feature type="compositionally biased region" description="Acidic residues" evidence="1">
    <location>
        <begin position="56"/>
        <end position="74"/>
    </location>
</feature>
<feature type="region of interest" description="Disordered" evidence="1">
    <location>
        <begin position="1"/>
        <end position="117"/>
    </location>
</feature>
<dbReference type="EMBL" id="JADNYJ010000705">
    <property type="protein sequence ID" value="KAF8868311.1"/>
    <property type="molecule type" value="Genomic_DNA"/>
</dbReference>
<dbReference type="Proteomes" id="UP000724874">
    <property type="component" value="Unassembled WGS sequence"/>
</dbReference>
<dbReference type="OrthoDB" id="3066480at2759"/>
<accession>A0A9P5N893</accession>
<name>A0A9P5N893_GYMJU</name>
<reference evidence="2" key="1">
    <citation type="submission" date="2020-11" db="EMBL/GenBank/DDBJ databases">
        <authorList>
            <consortium name="DOE Joint Genome Institute"/>
            <person name="Ahrendt S."/>
            <person name="Riley R."/>
            <person name="Andreopoulos W."/>
            <person name="LaButti K."/>
            <person name="Pangilinan J."/>
            <person name="Ruiz-duenas F.J."/>
            <person name="Barrasa J.M."/>
            <person name="Sanchez-Garcia M."/>
            <person name="Camarero S."/>
            <person name="Miyauchi S."/>
            <person name="Serrano A."/>
            <person name="Linde D."/>
            <person name="Babiker R."/>
            <person name="Drula E."/>
            <person name="Ayuso-Fernandez I."/>
            <person name="Pacheco R."/>
            <person name="Padilla G."/>
            <person name="Ferreira P."/>
            <person name="Barriuso J."/>
            <person name="Kellner H."/>
            <person name="Castanera R."/>
            <person name="Alfaro M."/>
            <person name="Ramirez L."/>
            <person name="Pisabarro A.G."/>
            <person name="Kuo A."/>
            <person name="Tritt A."/>
            <person name="Lipzen A."/>
            <person name="He G."/>
            <person name="Yan M."/>
            <person name="Ng V."/>
            <person name="Cullen D."/>
            <person name="Martin F."/>
            <person name="Rosso M.-N."/>
            <person name="Henrissat B."/>
            <person name="Hibbett D."/>
            <person name="Martinez A.T."/>
            <person name="Grigoriev I.V."/>
        </authorList>
    </citation>
    <scope>NUCLEOTIDE SEQUENCE</scope>
    <source>
        <strain evidence="2">AH 44721</strain>
    </source>
</reference>
<gene>
    <name evidence="2" type="ORF">CPB84DRAFT_1858084</name>
</gene>
<evidence type="ECO:0000313" key="2">
    <source>
        <dbReference type="EMBL" id="KAF8868311.1"/>
    </source>
</evidence>
<evidence type="ECO:0000313" key="3">
    <source>
        <dbReference type="Proteomes" id="UP000724874"/>
    </source>
</evidence>
<keyword evidence="3" id="KW-1185">Reference proteome</keyword>
<feature type="compositionally biased region" description="Basic and acidic residues" evidence="1">
    <location>
        <begin position="106"/>
        <end position="117"/>
    </location>
</feature>
<dbReference type="AlphaFoldDB" id="A0A9P5N893"/>
<feature type="compositionally biased region" description="Polar residues" evidence="1">
    <location>
        <begin position="24"/>
        <end position="43"/>
    </location>
</feature>
<sequence length="200" mass="21611">MVESATNSPASGVNEILSNIPAHPSNSEHAPSTSPDNQGSPPSNERDTEAGAEGNEGVEAEGDDGEELEPDPDFDDARPQGQIWTAKEKKVLGRLPANIQSNSPTQERKVHCHGSHEGHQEDVVGMIRGKNIEERPGSVGRVEKEETANFNWFLNHGGSGCNLKIPGFTLKVTFDSVLKELKRSEIIAVAKSLGWNGVRR</sequence>
<feature type="compositionally biased region" description="Polar residues" evidence="1">
    <location>
        <begin position="1"/>
        <end position="11"/>
    </location>
</feature>